<dbReference type="Proteomes" id="UP001374579">
    <property type="component" value="Unassembled WGS sequence"/>
</dbReference>
<feature type="region of interest" description="Disordered" evidence="1">
    <location>
        <begin position="94"/>
        <end position="122"/>
    </location>
</feature>
<comment type="caution">
    <text evidence="2">The sequence shown here is derived from an EMBL/GenBank/DDBJ whole genome shotgun (WGS) entry which is preliminary data.</text>
</comment>
<gene>
    <name evidence="2" type="ORF">V1264_012573</name>
</gene>
<proteinExistence type="predicted"/>
<evidence type="ECO:0008006" key="4">
    <source>
        <dbReference type="Google" id="ProtNLM"/>
    </source>
</evidence>
<reference evidence="2 3" key="1">
    <citation type="submission" date="2024-02" db="EMBL/GenBank/DDBJ databases">
        <title>Chromosome-scale genome assembly of the rough periwinkle Littorina saxatilis.</title>
        <authorList>
            <person name="De Jode A."/>
            <person name="Faria R."/>
            <person name="Formenti G."/>
            <person name="Sims Y."/>
            <person name="Smith T.P."/>
            <person name="Tracey A."/>
            <person name="Wood J.M.D."/>
            <person name="Zagrodzka Z.B."/>
            <person name="Johannesson K."/>
            <person name="Butlin R.K."/>
            <person name="Leder E.H."/>
        </authorList>
    </citation>
    <scope>NUCLEOTIDE SEQUENCE [LARGE SCALE GENOMIC DNA]</scope>
    <source>
        <strain evidence="2">Snail1</strain>
        <tissue evidence="2">Muscle</tissue>
    </source>
</reference>
<evidence type="ECO:0000256" key="1">
    <source>
        <dbReference type="SAM" id="MobiDB-lite"/>
    </source>
</evidence>
<evidence type="ECO:0000313" key="2">
    <source>
        <dbReference type="EMBL" id="KAK7113255.1"/>
    </source>
</evidence>
<dbReference type="AlphaFoldDB" id="A0AAN9GNP7"/>
<keyword evidence="3" id="KW-1185">Reference proteome</keyword>
<name>A0AAN9GNP7_9CAEN</name>
<accession>A0AAN9GNP7</accession>
<protein>
    <recommendedName>
        <fullName evidence="4">Anaphase-promoting complex subunit 16</fullName>
    </recommendedName>
</protein>
<dbReference type="EMBL" id="JBAMIC010000002">
    <property type="protein sequence ID" value="KAK7113255.1"/>
    <property type="molecule type" value="Genomic_DNA"/>
</dbReference>
<sequence length="122" mass="13906">MSNQLLVQLLTQPHLQSTEAARTGPSSNKYVLNLASCTMMSKVQLEQAIDMNTHALQKDLHDQRVKQLRKLMKDIDEDDWQYESVEKLIGLSFKSTGDTPEKQPTGNFLGTHCNPNRQMDNF</sequence>
<organism evidence="2 3">
    <name type="scientific">Littorina saxatilis</name>
    <dbReference type="NCBI Taxonomy" id="31220"/>
    <lineage>
        <taxon>Eukaryota</taxon>
        <taxon>Metazoa</taxon>
        <taxon>Spiralia</taxon>
        <taxon>Lophotrochozoa</taxon>
        <taxon>Mollusca</taxon>
        <taxon>Gastropoda</taxon>
        <taxon>Caenogastropoda</taxon>
        <taxon>Littorinimorpha</taxon>
        <taxon>Littorinoidea</taxon>
        <taxon>Littorinidae</taxon>
        <taxon>Littorina</taxon>
    </lineage>
</organism>
<evidence type="ECO:0000313" key="3">
    <source>
        <dbReference type="Proteomes" id="UP001374579"/>
    </source>
</evidence>